<evidence type="ECO:0000313" key="11">
    <source>
        <dbReference type="EMBL" id="MCL6275492.1"/>
    </source>
</evidence>
<keyword evidence="2" id="KW-0813">Transport</keyword>
<feature type="transmembrane region" description="Helical" evidence="9">
    <location>
        <begin position="12"/>
        <end position="31"/>
    </location>
</feature>
<feature type="transmembrane region" description="Helical" evidence="9">
    <location>
        <begin position="92"/>
        <end position="116"/>
    </location>
</feature>
<evidence type="ECO:0000256" key="9">
    <source>
        <dbReference type="SAM" id="Phobius"/>
    </source>
</evidence>
<keyword evidence="6 9" id="KW-1133">Transmembrane helix</keyword>
<proteinExistence type="inferred from homology"/>
<accession>A0ABT0PVR9</accession>
<dbReference type="InterPro" id="IPR055348">
    <property type="entry name" value="DctQ"/>
</dbReference>
<dbReference type="PANTHER" id="PTHR35011:SF2">
    <property type="entry name" value="2,3-DIKETO-L-GULONATE TRAP TRANSPORTER SMALL PERMEASE PROTEIN YIAM"/>
    <property type="match status" value="1"/>
</dbReference>
<evidence type="ECO:0000313" key="12">
    <source>
        <dbReference type="Proteomes" id="UP001203607"/>
    </source>
</evidence>
<evidence type="ECO:0000256" key="3">
    <source>
        <dbReference type="ARBA" id="ARBA00022475"/>
    </source>
</evidence>
<evidence type="ECO:0000256" key="2">
    <source>
        <dbReference type="ARBA" id="ARBA00022448"/>
    </source>
</evidence>
<name>A0ABT0PVR9_9FLAO</name>
<sequence>MNFRTKVDKGLSYLLIAIMGIMVINVLWQVISRYVLAVPSSFTDELARYLMIWLGVFGAAYVAGKNGHVAIDVLRSKFNKKVERKLKQLVSLLVLLFSLGALVIGGSRLVYITYVLGQSSPALQLPLALVYLALPLSGVLIIYYKIQDLRTL</sequence>
<evidence type="ECO:0000256" key="8">
    <source>
        <dbReference type="ARBA" id="ARBA00038436"/>
    </source>
</evidence>
<keyword evidence="3" id="KW-1003">Cell membrane</keyword>
<keyword evidence="4" id="KW-0997">Cell inner membrane</keyword>
<dbReference type="EMBL" id="JAMFMA010000004">
    <property type="protein sequence ID" value="MCL6275492.1"/>
    <property type="molecule type" value="Genomic_DNA"/>
</dbReference>
<evidence type="ECO:0000256" key="6">
    <source>
        <dbReference type="ARBA" id="ARBA00022989"/>
    </source>
</evidence>
<evidence type="ECO:0000256" key="1">
    <source>
        <dbReference type="ARBA" id="ARBA00004429"/>
    </source>
</evidence>
<reference evidence="11 12" key="1">
    <citation type="submission" date="2022-05" db="EMBL/GenBank/DDBJ databases">
        <authorList>
            <person name="Park J.-S."/>
        </authorList>
    </citation>
    <scope>NUCLEOTIDE SEQUENCE [LARGE SCALE GENOMIC DNA]</scope>
    <source>
        <strain evidence="11 12">2012CJ35-5</strain>
    </source>
</reference>
<dbReference type="PANTHER" id="PTHR35011">
    <property type="entry name" value="2,3-DIKETO-L-GULONATE TRAP TRANSPORTER SMALL PERMEASE PROTEIN YIAM"/>
    <property type="match status" value="1"/>
</dbReference>
<keyword evidence="5 9" id="KW-0812">Transmembrane</keyword>
<dbReference type="Proteomes" id="UP001203607">
    <property type="component" value="Unassembled WGS sequence"/>
</dbReference>
<evidence type="ECO:0000256" key="4">
    <source>
        <dbReference type="ARBA" id="ARBA00022519"/>
    </source>
</evidence>
<feature type="transmembrane region" description="Helical" evidence="9">
    <location>
        <begin position="51"/>
        <end position="71"/>
    </location>
</feature>
<evidence type="ECO:0000256" key="5">
    <source>
        <dbReference type="ARBA" id="ARBA00022692"/>
    </source>
</evidence>
<dbReference type="RefSeq" id="WP_249658675.1">
    <property type="nucleotide sequence ID" value="NZ_JAMFMA010000004.1"/>
</dbReference>
<feature type="transmembrane region" description="Helical" evidence="9">
    <location>
        <begin position="122"/>
        <end position="144"/>
    </location>
</feature>
<protein>
    <submittedName>
        <fullName evidence="11">TRAP transporter small permease</fullName>
    </submittedName>
</protein>
<organism evidence="11 12">
    <name type="scientific">Flagellimonas spongiicola</name>
    <dbReference type="NCBI Taxonomy" id="2942208"/>
    <lineage>
        <taxon>Bacteria</taxon>
        <taxon>Pseudomonadati</taxon>
        <taxon>Bacteroidota</taxon>
        <taxon>Flavobacteriia</taxon>
        <taxon>Flavobacteriales</taxon>
        <taxon>Flavobacteriaceae</taxon>
        <taxon>Flagellimonas</taxon>
    </lineage>
</organism>
<comment type="subcellular location">
    <subcellularLocation>
        <location evidence="1">Cell inner membrane</location>
        <topology evidence="1">Multi-pass membrane protein</topology>
    </subcellularLocation>
</comment>
<comment type="similarity">
    <text evidence="8">Belongs to the TRAP transporter small permease family.</text>
</comment>
<dbReference type="InterPro" id="IPR007387">
    <property type="entry name" value="TRAP_DctQ"/>
</dbReference>
<keyword evidence="7 9" id="KW-0472">Membrane</keyword>
<feature type="domain" description="Tripartite ATP-independent periplasmic transporters DctQ component" evidence="10">
    <location>
        <begin position="22"/>
        <end position="150"/>
    </location>
</feature>
<keyword evidence="12" id="KW-1185">Reference proteome</keyword>
<gene>
    <name evidence="11" type="ORF">M3P19_15870</name>
</gene>
<comment type="caution">
    <text evidence="11">The sequence shown here is derived from an EMBL/GenBank/DDBJ whole genome shotgun (WGS) entry which is preliminary data.</text>
</comment>
<evidence type="ECO:0000256" key="7">
    <source>
        <dbReference type="ARBA" id="ARBA00023136"/>
    </source>
</evidence>
<dbReference type="Pfam" id="PF04290">
    <property type="entry name" value="DctQ"/>
    <property type="match status" value="1"/>
</dbReference>
<evidence type="ECO:0000259" key="10">
    <source>
        <dbReference type="Pfam" id="PF04290"/>
    </source>
</evidence>